<dbReference type="AlphaFoldDB" id="A0AAV7UZ24"/>
<dbReference type="InterPro" id="IPR036595">
    <property type="entry name" value="A-macroglobulin_rcpt-bd_sf"/>
</dbReference>
<protein>
    <recommendedName>
        <fullName evidence="2">Alpha-macroglobulin receptor-binding domain-containing protein</fullName>
    </recommendedName>
</protein>
<proteinExistence type="predicted"/>
<dbReference type="Proteomes" id="UP001066276">
    <property type="component" value="Chromosome 2_2"/>
</dbReference>
<dbReference type="EMBL" id="JANPWB010000004">
    <property type="protein sequence ID" value="KAJ1194373.1"/>
    <property type="molecule type" value="Genomic_DNA"/>
</dbReference>
<feature type="region of interest" description="Disordered" evidence="1">
    <location>
        <begin position="88"/>
        <end position="134"/>
    </location>
</feature>
<evidence type="ECO:0000313" key="4">
    <source>
        <dbReference type="Proteomes" id="UP001066276"/>
    </source>
</evidence>
<feature type="domain" description="Alpha-macroglobulin receptor-binding" evidence="2">
    <location>
        <begin position="1"/>
        <end position="79"/>
    </location>
</feature>
<comment type="caution">
    <text evidence="3">The sequence shown here is derived from an EMBL/GenBank/DDBJ whole genome shotgun (WGS) entry which is preliminary data.</text>
</comment>
<gene>
    <name evidence="3" type="ORF">NDU88_003662</name>
</gene>
<dbReference type="SMART" id="SM01361">
    <property type="entry name" value="A2M_recep"/>
    <property type="match status" value="1"/>
</dbReference>
<name>A0AAV7UZ24_PLEWA</name>
<evidence type="ECO:0000259" key="2">
    <source>
        <dbReference type="SMART" id="SM01361"/>
    </source>
</evidence>
<dbReference type="SUPFAM" id="SSF49410">
    <property type="entry name" value="Alpha-macroglobulin receptor domain"/>
    <property type="match status" value="1"/>
</dbReference>
<organism evidence="3 4">
    <name type="scientific">Pleurodeles waltl</name>
    <name type="common">Iberian ribbed newt</name>
    <dbReference type="NCBI Taxonomy" id="8319"/>
    <lineage>
        <taxon>Eukaryota</taxon>
        <taxon>Metazoa</taxon>
        <taxon>Chordata</taxon>
        <taxon>Craniata</taxon>
        <taxon>Vertebrata</taxon>
        <taxon>Euteleostomi</taxon>
        <taxon>Amphibia</taxon>
        <taxon>Batrachia</taxon>
        <taxon>Caudata</taxon>
        <taxon>Salamandroidea</taxon>
        <taxon>Salamandridae</taxon>
        <taxon>Pleurodelinae</taxon>
        <taxon>Pleurodeles</taxon>
    </lineage>
</organism>
<sequence>MPSGFSSPGIVKDQLMGNTFVKRVLLSINSVTIYLLKMDSSAQTYSLTANQVEVVNNRQPAVVKVYDYYEPGEYAEVLHIPIIHMPLDEETTTGSESSDEVTTTSSTALDEVPTKHSMSSVEVSTLNQEDTNVT</sequence>
<evidence type="ECO:0000313" key="3">
    <source>
        <dbReference type="EMBL" id="KAJ1194373.1"/>
    </source>
</evidence>
<keyword evidence="4" id="KW-1185">Reference proteome</keyword>
<accession>A0AAV7UZ24</accession>
<evidence type="ECO:0000256" key="1">
    <source>
        <dbReference type="SAM" id="MobiDB-lite"/>
    </source>
</evidence>
<dbReference type="GO" id="GO:0005576">
    <property type="term" value="C:extracellular region"/>
    <property type="evidence" value="ECO:0007669"/>
    <property type="project" value="InterPro"/>
</dbReference>
<dbReference type="Gene3D" id="2.60.40.690">
    <property type="entry name" value="Alpha-macroglobulin, receptor-binding domain"/>
    <property type="match status" value="1"/>
</dbReference>
<dbReference type="Pfam" id="PF07677">
    <property type="entry name" value="A2M_recep"/>
    <property type="match status" value="1"/>
</dbReference>
<reference evidence="3" key="1">
    <citation type="journal article" date="2022" name="bioRxiv">
        <title>Sequencing and chromosome-scale assembly of the giantPleurodeles waltlgenome.</title>
        <authorList>
            <person name="Brown T."/>
            <person name="Elewa A."/>
            <person name="Iarovenko S."/>
            <person name="Subramanian E."/>
            <person name="Araus A.J."/>
            <person name="Petzold A."/>
            <person name="Susuki M."/>
            <person name="Suzuki K.-i.T."/>
            <person name="Hayashi T."/>
            <person name="Toyoda A."/>
            <person name="Oliveira C."/>
            <person name="Osipova E."/>
            <person name="Leigh N.D."/>
            <person name="Simon A."/>
            <person name="Yun M.H."/>
        </authorList>
    </citation>
    <scope>NUCLEOTIDE SEQUENCE</scope>
    <source>
        <strain evidence="3">20211129_DDA</strain>
        <tissue evidence="3">Liver</tissue>
    </source>
</reference>
<feature type="compositionally biased region" description="Polar residues" evidence="1">
    <location>
        <begin position="116"/>
        <end position="134"/>
    </location>
</feature>
<feature type="compositionally biased region" description="Low complexity" evidence="1">
    <location>
        <begin position="92"/>
        <end position="107"/>
    </location>
</feature>
<dbReference type="InterPro" id="IPR009048">
    <property type="entry name" value="A-macroglobulin_rcpt-bd"/>
</dbReference>